<reference evidence="2" key="1">
    <citation type="submission" date="2023-10" db="EMBL/GenBank/DDBJ databases">
        <authorList>
            <person name="Chen Y."/>
            <person name="Shah S."/>
            <person name="Dougan E. K."/>
            <person name="Thang M."/>
            <person name="Chan C."/>
        </authorList>
    </citation>
    <scope>NUCLEOTIDE SEQUENCE [LARGE SCALE GENOMIC DNA]</scope>
</reference>
<dbReference type="Proteomes" id="UP001189429">
    <property type="component" value="Unassembled WGS sequence"/>
</dbReference>
<gene>
    <name evidence="2" type="ORF">PCOR1329_LOCUS55937</name>
</gene>
<proteinExistence type="predicted"/>
<dbReference type="EMBL" id="CAUYUJ010016871">
    <property type="protein sequence ID" value="CAK0869666.1"/>
    <property type="molecule type" value="Genomic_DNA"/>
</dbReference>
<keyword evidence="3" id="KW-1185">Reference proteome</keyword>
<sequence>MTSRIQPMLAKERPRRGPHDQGRPSRRTPGAFASPRDRKNTRSGCEAGPRQRAATCGGPRCEREARRRRSEAPGQAEEEEEKEEAEEEEGQHQEEERKATSLGARVVSERAPRRRRGSPSGWLGGPNARSVGQKKLTHETLTRDCHTMASPVLELSPLAARSV</sequence>
<feature type="region of interest" description="Disordered" evidence="1">
    <location>
        <begin position="1"/>
        <end position="143"/>
    </location>
</feature>
<organism evidence="2 3">
    <name type="scientific">Prorocentrum cordatum</name>
    <dbReference type="NCBI Taxonomy" id="2364126"/>
    <lineage>
        <taxon>Eukaryota</taxon>
        <taxon>Sar</taxon>
        <taxon>Alveolata</taxon>
        <taxon>Dinophyceae</taxon>
        <taxon>Prorocentrales</taxon>
        <taxon>Prorocentraceae</taxon>
        <taxon>Prorocentrum</taxon>
    </lineage>
</organism>
<evidence type="ECO:0000256" key="1">
    <source>
        <dbReference type="SAM" id="MobiDB-lite"/>
    </source>
</evidence>
<accession>A0ABN9VDP8</accession>
<evidence type="ECO:0000313" key="3">
    <source>
        <dbReference type="Proteomes" id="UP001189429"/>
    </source>
</evidence>
<feature type="compositionally biased region" description="Acidic residues" evidence="1">
    <location>
        <begin position="76"/>
        <end position="89"/>
    </location>
</feature>
<protein>
    <submittedName>
        <fullName evidence="2">Uncharacterized protein</fullName>
    </submittedName>
</protein>
<evidence type="ECO:0000313" key="2">
    <source>
        <dbReference type="EMBL" id="CAK0869666.1"/>
    </source>
</evidence>
<feature type="compositionally biased region" description="Basic and acidic residues" evidence="1">
    <location>
        <begin position="90"/>
        <end position="99"/>
    </location>
</feature>
<feature type="compositionally biased region" description="Basic and acidic residues" evidence="1">
    <location>
        <begin position="10"/>
        <end position="23"/>
    </location>
</feature>
<name>A0ABN9VDP8_9DINO</name>
<comment type="caution">
    <text evidence="2">The sequence shown here is derived from an EMBL/GenBank/DDBJ whole genome shotgun (WGS) entry which is preliminary data.</text>
</comment>